<protein>
    <submittedName>
        <fullName evidence="4">Autotransporter</fullName>
    </submittedName>
</protein>
<evidence type="ECO:0000313" key="5">
    <source>
        <dbReference type="Proteomes" id="UP000239477"/>
    </source>
</evidence>
<dbReference type="OrthoDB" id="8644697at2"/>
<evidence type="ECO:0000259" key="3">
    <source>
        <dbReference type="PROSITE" id="PS51208"/>
    </source>
</evidence>
<name>A0A2S0IDE7_9BURK</name>
<dbReference type="InterPro" id="IPR005546">
    <property type="entry name" value="Autotransporte_beta"/>
</dbReference>
<feature type="region of interest" description="Disordered" evidence="1">
    <location>
        <begin position="194"/>
        <end position="214"/>
    </location>
</feature>
<dbReference type="PROSITE" id="PS51208">
    <property type="entry name" value="AUTOTRANSPORTER"/>
    <property type="match status" value="1"/>
</dbReference>
<sequence>MTHSASPFRLTQLAAAIAGVLLTGTASAQLTCPPGGNGTLTCSLSDQYWSPVIVTPPSGFNSPVPVMNVTSSSPISAGVTAYTSAGLSALAFGNPGNTSSLNGYSAAGLNVNNSGSVILSSSGPLFTNGNLYGILAQLRGGDAASSSNDENGGGGGNAGTTSVVTLTNTGTVDMTQLAAVTTPGGAALAALSEGGAGASTDDDHNPYGPGGQSAGAHINNSGAITATLMGTGRFAGIQAASNGGYGATQYNGGGNYGGGAGNVSIVNSGQVAVNWTWANGSSGSNAGLYGILAESHGGNGGDSATGGLGNGGAGGNASSAVVTLQGGSVTVNQTGTSPVTGAGVAAILLGGDAGNGLADEDYTSGGNAGNAGTITAGAPPSSASVQINNTGTSVTTTGSKLPALRLWAQGGAGGGQFNQGSYHDRNGGIGGIAGDASLSVTTAGTAVALSTNGDNSPGVQTLQQGGAGGVGAPYSGDALGFGSSNAGNGGSGGNVGSLTLQLSGTSAAPIGITTTGAQSHGIYSLLQGGLGAYGGELSGTLSGGQGGNGGAGGSTGATTMNLQGTRITTQGATAIGVLAQSLGQNGGAGGSSTLTVAIGSDGGNGGSTGNIGITTDAASSIVTQGANAAGIVAQTASGAGGVAGSTVAQLVSTPGVGGSGGVAGSITINNAASINTAGTQAIGVLAQSLAGGGGAGGDGSGIFFSEGGTGGSSGVAGTISVSNAGAIVTQGDVAMGVLAQSIGGSGGVGGSAAGVGVSLGGDPTSNPDQSNGSTVNFHGLASGSIITSGASALGVLAQSIGGGGGAGGASQGWFSLGGSGGQGGSGGTVIGNLQSFLIQTAGDNAHGYVGQSIGGGGGNAGNASSTGIAASIAIGQSGGGGGNGNAVVANLTNSSIVTQGSKAAGLIAQSVGGGGGVGGRAFGTAVGPAFTGAVAIGGQGGTGGNGGQVSAQLVGSSIKTAQVPQLTGVGCSPAPCAATNLLPVDAFGVVIQSIGGGGGLGGNATANAATIAIPVTPNGSQISIATAVSLGGKGGIAGDGQYTTFAASQGSQITTAGQGSHGVLIQSIGGGGGAGGDSSSLAASLGYGELEGTTSLSIDTSVSLGGSGGAAGNGGPVWTAVGGLINVANNAATFTADAASSPRSSITTYGDYANGITAQSIGGGGGNAGFGSTNTQNFGTGTNFSPSFALGGTGSSGGNGNAVGVQVMPSGLVQTWGSGAIGVLAQSIGGGGGASQGGSFTVAGATGNKGGSVSFKTGSNGGAGGQGGAVNVTVGGAIVTAGADAPGVQAQSIGGGGGQAGAAGSDASFDNPILGTLDARASASDVAKAIYNWTQGTKPTASLHFQASLSFGGEGGSGNTGGAVGLAMQPGALIQTTGDFSTGMFAQSVGGGGGKGGSAFATGTGWIDPKVLDLNTNITMGGSGGNGADGGAVTTSLDGGAISTQGFAAAGIYTQSVGGGGGHGASGSDGFVGTLALGIAGGGTGGGGGSGGAVTLNTSGASTQITTTGEAGFGAVLQSVGGGGGFAGAGTSARISVADDTIPAFQMEVSSGVNQSQGQGGAVTVNDASGLLITTSGNNAYGLVGQSVGGAGGMIINSQNQQRPQGIATSITGAQGYGAVSGGAVNITLSPQSRIQTSGTGAHGVIAQSVGAGGGIIGLPGTGAALVVDPSQSTMITAGFGAGGAVNVNANGTVAVSGPGAIGILAQSVNGAGGLVLTADGQSVYAGGGVAPYGNNLDSGTVDVTIGQGGVVSATGANGFGIFAQSANANTGATVTVAGQVSGGTATNGAGVWIDGNQAGTLVVDATGSVSGNGGAAIQATGATLGVTNNGTVAGSVNLNGGAMNNNGSYIAGAQFVGESLTNTALVALGGTEGASLGSARTRFTGTTLIGTLTQTATGVLRAGADFNVMDADMLTVNGPAQLDGGMMIAPRALMPNRELPVLTVDGPRTGTLTGVDSPVFDYETRQVGNTTRIHVAGANLNAGAMQLKRNQSGIATHLQRTWDQGGAAALSGLYAVLDTASRDGARAYQDRVSDLSPGVALAPAAQMQFGLARFSNAMMSCPTFAGSGSLTREQNCLWGEVTARRTNQDAANGSSSFTYDSQTYQFGGQREVAPDWYLGGSVAYQNTRVRGDDRRVSGSGDSGYAGIVLKRQAGPWTFSGSLGGGYGSYDLTRNLAIANFDNEATSSPNVYSFGARLRAARTFDQGSFYLKPYADLTASYSRMPGYSESGDALRLKVDSSDQFVLGLAPTLEIGGRVDLPQGAMMRPFAYAGVSFLSEDGWETTARLQGASPSAGKFTTRMPTENVIGRVGAGLQVASAGKVDFRLQYDGEFASRGSSHSGSLKLAVPF</sequence>
<dbReference type="RefSeq" id="WP_105240444.1">
    <property type="nucleotide sequence ID" value="NZ_CP023270.1"/>
</dbReference>
<dbReference type="Proteomes" id="UP000239477">
    <property type="component" value="Chromosome"/>
</dbReference>
<evidence type="ECO:0000313" key="4">
    <source>
        <dbReference type="EMBL" id="AVJ29777.1"/>
    </source>
</evidence>
<feature type="chain" id="PRO_5015682505" evidence="2">
    <location>
        <begin position="29"/>
        <end position="2350"/>
    </location>
</feature>
<keyword evidence="2" id="KW-0732">Signal</keyword>
<dbReference type="EMBL" id="CP023270">
    <property type="protein sequence ID" value="AVJ29777.1"/>
    <property type="molecule type" value="Genomic_DNA"/>
</dbReference>
<dbReference type="InterPro" id="IPR036709">
    <property type="entry name" value="Autotransporte_beta_dom_sf"/>
</dbReference>
<accession>A0A2S0IDE7</accession>
<dbReference type="SMART" id="SM00869">
    <property type="entry name" value="Autotransporter"/>
    <property type="match status" value="1"/>
</dbReference>
<reference evidence="4 5" key="1">
    <citation type="submission" date="2017-09" db="EMBL/GenBank/DDBJ databases">
        <title>Genomic, metabolic, and phenotypic characteristics of bacterial isolates from the natural microbiome of the model nematode Caenorhabditis elegans.</title>
        <authorList>
            <person name="Zimmermann J."/>
            <person name="Obeng N."/>
            <person name="Yang W."/>
            <person name="Obeng O."/>
            <person name="Kissoyan K."/>
            <person name="Pees B."/>
            <person name="Dirksen P."/>
            <person name="Hoppner M."/>
            <person name="Franke A."/>
            <person name="Rosenstiel P."/>
            <person name="Leippe M."/>
            <person name="Dierking K."/>
            <person name="Kaleta C."/>
            <person name="Schulenburg H."/>
        </authorList>
    </citation>
    <scope>NUCLEOTIDE SEQUENCE [LARGE SCALE GENOMIC DNA]</scope>
    <source>
        <strain evidence="4 5">MYb73</strain>
    </source>
</reference>
<organism evidence="4 5">
    <name type="scientific">Achromobacter spanius</name>
    <dbReference type="NCBI Taxonomy" id="217203"/>
    <lineage>
        <taxon>Bacteria</taxon>
        <taxon>Pseudomonadati</taxon>
        <taxon>Pseudomonadota</taxon>
        <taxon>Betaproteobacteria</taxon>
        <taxon>Burkholderiales</taxon>
        <taxon>Alcaligenaceae</taxon>
        <taxon>Achromobacter</taxon>
    </lineage>
</organism>
<evidence type="ECO:0000256" key="2">
    <source>
        <dbReference type="SAM" id="SignalP"/>
    </source>
</evidence>
<gene>
    <name evidence="4" type="ORF">CLM73_23255</name>
</gene>
<feature type="signal peptide" evidence="2">
    <location>
        <begin position="1"/>
        <end position="28"/>
    </location>
</feature>
<dbReference type="SUPFAM" id="SSF103515">
    <property type="entry name" value="Autotransporter"/>
    <property type="match status" value="1"/>
</dbReference>
<feature type="domain" description="Autotransporter" evidence="3">
    <location>
        <begin position="2071"/>
        <end position="2350"/>
    </location>
</feature>
<keyword evidence="5" id="KW-1185">Reference proteome</keyword>
<proteinExistence type="predicted"/>
<evidence type="ECO:0000256" key="1">
    <source>
        <dbReference type="SAM" id="MobiDB-lite"/>
    </source>
</evidence>
<feature type="region of interest" description="Disordered" evidence="1">
    <location>
        <begin position="142"/>
        <end position="161"/>
    </location>
</feature>